<name>X1S2G6_9ZZZZ</name>
<dbReference type="EMBL" id="BARW01012752">
    <property type="protein sequence ID" value="GAI73366.1"/>
    <property type="molecule type" value="Genomic_DNA"/>
</dbReference>
<feature type="non-terminal residue" evidence="1">
    <location>
        <position position="1"/>
    </location>
</feature>
<protein>
    <submittedName>
        <fullName evidence="1">Uncharacterized protein</fullName>
    </submittedName>
</protein>
<comment type="caution">
    <text evidence="1">The sequence shown here is derived from an EMBL/GenBank/DDBJ whole genome shotgun (WGS) entry which is preliminary data.</text>
</comment>
<dbReference type="AlphaFoldDB" id="X1S2G6"/>
<sequence length="65" mass="7240">FSFIDIPLKPQATLVKGLIWFPEKQIEFPLLVVKMILSSSPASLTPINSSSGRRRIAIIATFLKL</sequence>
<reference evidence="1" key="1">
    <citation type="journal article" date="2014" name="Front. Microbiol.">
        <title>High frequency of phylogenetically diverse reductive dehalogenase-homologous genes in deep subseafloor sedimentary metagenomes.</title>
        <authorList>
            <person name="Kawai M."/>
            <person name="Futagami T."/>
            <person name="Toyoda A."/>
            <person name="Takaki Y."/>
            <person name="Nishi S."/>
            <person name="Hori S."/>
            <person name="Arai W."/>
            <person name="Tsubouchi T."/>
            <person name="Morono Y."/>
            <person name="Uchiyama I."/>
            <person name="Ito T."/>
            <person name="Fujiyama A."/>
            <person name="Inagaki F."/>
            <person name="Takami H."/>
        </authorList>
    </citation>
    <scope>NUCLEOTIDE SEQUENCE</scope>
    <source>
        <strain evidence="1">Expedition CK06-06</strain>
    </source>
</reference>
<accession>X1S2G6</accession>
<gene>
    <name evidence="1" type="ORF">S12H4_23834</name>
</gene>
<organism evidence="1">
    <name type="scientific">marine sediment metagenome</name>
    <dbReference type="NCBI Taxonomy" id="412755"/>
    <lineage>
        <taxon>unclassified sequences</taxon>
        <taxon>metagenomes</taxon>
        <taxon>ecological metagenomes</taxon>
    </lineage>
</organism>
<evidence type="ECO:0000313" key="1">
    <source>
        <dbReference type="EMBL" id="GAI73366.1"/>
    </source>
</evidence>
<proteinExistence type="predicted"/>